<dbReference type="EMBL" id="CP136426">
    <property type="protein sequence ID" value="WOC51351.1"/>
    <property type="molecule type" value="Genomic_DNA"/>
</dbReference>
<dbReference type="Proteomes" id="UP001432059">
    <property type="component" value="Chromosome"/>
</dbReference>
<dbReference type="KEGG" id="bpor:BPO_0704"/>
<gene>
    <name evidence="1" type="ORF">BPO_0704</name>
</gene>
<reference evidence="1" key="1">
    <citation type="submission" date="2023-10" db="EMBL/GenBank/DDBJ databases">
        <title>Characterization and whole genome sequencing of a novel strain of Bergeyella porcorum QD2021 isolated from pig.</title>
        <authorList>
            <person name="Liu G."/>
            <person name="Chen C."/>
            <person name="Han X."/>
        </authorList>
    </citation>
    <scope>NUCLEOTIDE SEQUENCE</scope>
    <source>
        <strain evidence="1">QD2021</strain>
    </source>
</reference>
<proteinExistence type="predicted"/>
<organism evidence="1 2">
    <name type="scientific">Bergeyella porcorum</name>
    <dbReference type="NCBI Taxonomy" id="1735111"/>
    <lineage>
        <taxon>Bacteria</taxon>
        <taxon>Pseudomonadati</taxon>
        <taxon>Bacteroidota</taxon>
        <taxon>Flavobacteriia</taxon>
        <taxon>Flavobacteriales</taxon>
        <taxon>Weeksellaceae</taxon>
        <taxon>Bergeyella</taxon>
    </lineage>
</organism>
<protein>
    <submittedName>
        <fullName evidence="1">Uncharacterized protein</fullName>
    </submittedName>
</protein>
<evidence type="ECO:0000313" key="1">
    <source>
        <dbReference type="EMBL" id="WOC51351.1"/>
    </source>
</evidence>
<accession>A0AAU0EYN8</accession>
<sequence>MIWDRFELISNFEAIGIAIIRKVFIKKICTSSSFRVILGKIN</sequence>
<evidence type="ECO:0000313" key="2">
    <source>
        <dbReference type="Proteomes" id="UP001432059"/>
    </source>
</evidence>
<dbReference type="AlphaFoldDB" id="A0AAU0EYN8"/>
<keyword evidence="2" id="KW-1185">Reference proteome</keyword>
<name>A0AAU0EYN8_9FLAO</name>